<dbReference type="CDD" id="cd18793">
    <property type="entry name" value="SF2_C_SNF"/>
    <property type="match status" value="1"/>
</dbReference>
<dbReference type="EMBL" id="DSDK01000550">
    <property type="protein sequence ID" value="HDR51960.1"/>
    <property type="molecule type" value="Genomic_DNA"/>
</dbReference>
<dbReference type="PROSITE" id="PS51194">
    <property type="entry name" value="HELICASE_CTER"/>
    <property type="match status" value="1"/>
</dbReference>
<dbReference type="Pfam" id="PF00271">
    <property type="entry name" value="Helicase_C"/>
    <property type="match status" value="1"/>
</dbReference>
<dbReference type="InterPro" id="IPR000330">
    <property type="entry name" value="SNF2_N"/>
</dbReference>
<feature type="domain" description="Helicase ATP-binding" evidence="2">
    <location>
        <begin position="264"/>
        <end position="401"/>
    </location>
</feature>
<dbReference type="SUPFAM" id="SSF52540">
    <property type="entry name" value="P-loop containing nucleoside triphosphate hydrolases"/>
    <property type="match status" value="2"/>
</dbReference>
<feature type="non-terminal residue" evidence="4">
    <location>
        <position position="1"/>
    </location>
</feature>
<dbReference type="InterPro" id="IPR014001">
    <property type="entry name" value="Helicase_ATP-bd"/>
</dbReference>
<dbReference type="GO" id="GO:0016787">
    <property type="term" value="F:hydrolase activity"/>
    <property type="evidence" value="ECO:0007669"/>
    <property type="project" value="UniProtKB-KW"/>
</dbReference>
<comment type="caution">
    <text evidence="4">The sequence shown here is derived from an EMBL/GenBank/DDBJ whole genome shotgun (WGS) entry which is preliminary data.</text>
</comment>
<dbReference type="PROSITE" id="PS51192">
    <property type="entry name" value="HELICASE_ATP_BIND_1"/>
    <property type="match status" value="1"/>
</dbReference>
<dbReference type="Gene3D" id="3.30.870.10">
    <property type="entry name" value="Endonuclease Chain A"/>
    <property type="match status" value="1"/>
</dbReference>
<keyword evidence="4" id="KW-0540">Nuclease</keyword>
<dbReference type="Pfam" id="PF00176">
    <property type="entry name" value="SNF2-rel_dom"/>
    <property type="match status" value="1"/>
</dbReference>
<dbReference type="InterPro" id="IPR049730">
    <property type="entry name" value="SNF2/RAD54-like_C"/>
</dbReference>
<dbReference type="SMART" id="SM00487">
    <property type="entry name" value="DEXDc"/>
    <property type="match status" value="1"/>
</dbReference>
<keyword evidence="1" id="KW-0378">Hydrolase</keyword>
<protein>
    <submittedName>
        <fullName evidence="4">NgoFVII family restriction endonuclease</fullName>
    </submittedName>
</protein>
<dbReference type="AlphaFoldDB" id="A0A831LM15"/>
<dbReference type="InterPro" id="IPR025202">
    <property type="entry name" value="PLD-like_dom"/>
</dbReference>
<dbReference type="Gene3D" id="3.40.50.300">
    <property type="entry name" value="P-loop containing nucleotide triphosphate hydrolases"/>
    <property type="match status" value="2"/>
</dbReference>
<keyword evidence="4" id="KW-0255">Endonuclease</keyword>
<accession>A0A831LM15</accession>
<dbReference type="SMART" id="SM00490">
    <property type="entry name" value="HELICc"/>
    <property type="match status" value="1"/>
</dbReference>
<dbReference type="PANTHER" id="PTHR45766">
    <property type="entry name" value="DNA ANNEALING HELICASE AND ENDONUCLEASE ZRANB3 FAMILY MEMBER"/>
    <property type="match status" value="1"/>
</dbReference>
<evidence type="ECO:0000259" key="3">
    <source>
        <dbReference type="PROSITE" id="PS51194"/>
    </source>
</evidence>
<dbReference type="SUPFAM" id="SSF56024">
    <property type="entry name" value="Phospholipase D/nuclease"/>
    <property type="match status" value="1"/>
</dbReference>
<evidence type="ECO:0000259" key="2">
    <source>
        <dbReference type="PROSITE" id="PS51192"/>
    </source>
</evidence>
<dbReference type="InterPro" id="IPR001650">
    <property type="entry name" value="Helicase_C-like"/>
</dbReference>
<gene>
    <name evidence="4" type="ORF">ENN90_10150</name>
</gene>
<name>A0A831LM15_9BACT</name>
<dbReference type="GO" id="GO:0005524">
    <property type="term" value="F:ATP binding"/>
    <property type="evidence" value="ECO:0007669"/>
    <property type="project" value="InterPro"/>
</dbReference>
<dbReference type="PANTHER" id="PTHR45766:SF6">
    <property type="entry name" value="SWI_SNF-RELATED MATRIX-ASSOCIATED ACTIN-DEPENDENT REGULATOR OF CHROMATIN SUBFAMILY A-LIKE PROTEIN 1"/>
    <property type="match status" value="1"/>
</dbReference>
<organism evidence="4">
    <name type="scientific">Mariniphaga anaerophila</name>
    <dbReference type="NCBI Taxonomy" id="1484053"/>
    <lineage>
        <taxon>Bacteria</taxon>
        <taxon>Pseudomonadati</taxon>
        <taxon>Bacteroidota</taxon>
        <taxon>Bacteroidia</taxon>
        <taxon>Marinilabiliales</taxon>
        <taxon>Prolixibacteraceae</taxon>
        <taxon>Mariniphaga</taxon>
    </lineage>
</organism>
<feature type="domain" description="Helicase C-terminal" evidence="3">
    <location>
        <begin position="709"/>
        <end position="883"/>
    </location>
</feature>
<feature type="non-terminal residue" evidence="4">
    <location>
        <position position="1077"/>
    </location>
</feature>
<dbReference type="InterPro" id="IPR027417">
    <property type="entry name" value="P-loop_NTPase"/>
</dbReference>
<evidence type="ECO:0000313" key="4">
    <source>
        <dbReference type="EMBL" id="HDR51960.1"/>
    </source>
</evidence>
<dbReference type="Proteomes" id="UP000886047">
    <property type="component" value="Unassembled WGS sequence"/>
</dbReference>
<dbReference type="Pfam" id="PF13091">
    <property type="entry name" value="PLDc_2"/>
    <property type="match status" value="1"/>
</dbReference>
<evidence type="ECO:0000256" key="1">
    <source>
        <dbReference type="ARBA" id="ARBA00022801"/>
    </source>
</evidence>
<reference evidence="4" key="1">
    <citation type="journal article" date="2020" name="mSystems">
        <title>Genome- and Community-Level Interaction Insights into Carbon Utilization and Element Cycling Functions of Hydrothermarchaeota in Hydrothermal Sediment.</title>
        <authorList>
            <person name="Zhou Z."/>
            <person name="Liu Y."/>
            <person name="Xu W."/>
            <person name="Pan J."/>
            <person name="Luo Z.H."/>
            <person name="Li M."/>
        </authorList>
    </citation>
    <scope>NUCLEOTIDE SEQUENCE [LARGE SCALE GENOMIC DNA]</scope>
    <source>
        <strain evidence="4">SpSt-1217</strain>
    </source>
</reference>
<sequence>LEEGLKKTLEKSVRADFCIGYFNLRGWRRIADEVEKLPGDYLPEEYDDDTKYHCRVLVGMQKMPEDELKDFLTGDGIVNMDNTKAIELKKKMARLFREQLTYGTPTNEDESALKQLSVQLKEKRVIVKLHLKHTLHAKLYLAFRDDYNNPVTGFVGSSNLTFSGISKQGELNVDVVEGDAAKKLATWFQDRWEDRWSVDISLELAEIIDESWASDKLHLPYHIYLKIAYHLSREARAGISEFNLSKIFEKTLLPYQQSAVKVAAHHLHKRGGVIIGDVVGLGKTITATALAKMFEDDFFLETLIICPKNLVAMWEDYAHKYQLRAKVMSITRVQGKLPDERRYRLVIIDESHNLRNNEGKRYSIIQDYIQRNDSKVILLTATPYNKTYLDLSNQLKLFVDETYNLGISPERYIESIGGRVQFQANHQVPETSVSAFERSDFSDDWAELMRLFLVRRTRSFIKNNYAKDDTELNRKYLEFPDGTRSYFPDRIPKKVEYDFDPNDPNDQYAQLYSTDVVNIINGLILPRYGLGQQNYETREPISITSDEALIKENLSRAGTRLIGFARTNLFKRLESSGYSFLLSISRHILRNYLFIYAIENDLPLPVGKQEQGIIDDFMYLDKDTEEQNDNGETAQTEENSNNSFLLTHEDYHKNAGKYYQSLEQKKHKYRWIRSQLFNEQLKADLLNDSMELLKIMKTGKNWKQEEDRQLNALFNLIQKKHKKEKILIFTQFSDTANYLCSALKKRGVTNMECVTGDSENPTAAAYRFSPVSNERKITEESQTRVLVTTDVLSEGQNLQDAHIVLNYDLPWAIIRLIQRAGRVDRIGQNSPEILVYSFLPEEGIENIINLRRRLRQRIEENAETVGSDEVFFEGDPINIADLYNEKSGILDEEDEIEVDLASYAYQIWKNAIDVDPVLSKLIPDMPNVVYATKKASEEQKLNGSIVYTKTASDNDILAWVDENEKIVTQSQFEILKAVKCNPDEPALEKFAKHHQLVKTGLEHIKETESKIGGQLGKKTGARYRAYMRLDHYVKNNAGTLWVTKELKRAIQDIYDHPLREYARETINRQLKTGISDE</sequence>
<proteinExistence type="predicted"/>
<dbReference type="GO" id="GO:0004519">
    <property type="term" value="F:endonuclease activity"/>
    <property type="evidence" value="ECO:0007669"/>
    <property type="project" value="UniProtKB-KW"/>
</dbReference>